<feature type="domain" description="TonB-dependent receptor-like beta-barrel" evidence="15">
    <location>
        <begin position="278"/>
        <end position="715"/>
    </location>
</feature>
<keyword evidence="10 11" id="KW-0998">Cell outer membrane</keyword>
<evidence type="ECO:0000256" key="2">
    <source>
        <dbReference type="ARBA" id="ARBA00009810"/>
    </source>
</evidence>
<evidence type="ECO:0000256" key="4">
    <source>
        <dbReference type="ARBA" id="ARBA00022452"/>
    </source>
</evidence>
<dbReference type="InterPro" id="IPR039426">
    <property type="entry name" value="TonB-dep_rcpt-like"/>
</dbReference>
<name>A0AAE6BDG1_AGRTU</name>
<dbReference type="InterPro" id="IPR037066">
    <property type="entry name" value="Plug_dom_sf"/>
</dbReference>
<dbReference type="SUPFAM" id="SSF56935">
    <property type="entry name" value="Porins"/>
    <property type="match status" value="1"/>
</dbReference>
<dbReference type="EMBL" id="CP039897">
    <property type="protein sequence ID" value="QCL79392.1"/>
    <property type="molecule type" value="Genomic_DNA"/>
</dbReference>
<evidence type="ECO:0000313" key="18">
    <source>
        <dbReference type="Proteomes" id="UP000298579"/>
    </source>
</evidence>
<gene>
    <name evidence="17" type="ORF">CFBP5877_10100</name>
</gene>
<comment type="similarity">
    <text evidence="2 11 13">Belongs to the TonB-dependent receptor family.</text>
</comment>
<protein>
    <submittedName>
        <fullName evidence="17">TonB-dependent hemoglobin/transferrin/lactoferrin family receptor</fullName>
    </submittedName>
</protein>
<dbReference type="Pfam" id="PF07715">
    <property type="entry name" value="Plug"/>
    <property type="match status" value="1"/>
</dbReference>
<feature type="domain" description="TonB-dependent receptor plug" evidence="16">
    <location>
        <begin position="58"/>
        <end position="171"/>
    </location>
</feature>
<keyword evidence="4 11" id="KW-1134">Transmembrane beta strand</keyword>
<dbReference type="Gene3D" id="2.170.130.10">
    <property type="entry name" value="TonB-dependent receptor, plug domain"/>
    <property type="match status" value="1"/>
</dbReference>
<evidence type="ECO:0000256" key="3">
    <source>
        <dbReference type="ARBA" id="ARBA00022448"/>
    </source>
</evidence>
<feature type="short sequence motif" description="TonB C-terminal box" evidence="12">
    <location>
        <begin position="742"/>
        <end position="759"/>
    </location>
</feature>
<keyword evidence="3 11" id="KW-0813">Transport</keyword>
<sequence length="759" mass="82917">MSISRTQSALLLCTAMSLLPLTGHAQAQDAASQENGTTALEKIVVKGKRVKNANAAADTPLASQTTAEDIRKKEINNARDLGNTTEPGVDFIEAKPGKPGGLFIRGLGGARVTTLIDNIPVPFFENYARSTVATTGMSDANNSYDFSSLSTVDVVRGADSSRIGPGALGGALVLRTLEPEDLIEEGRDWGGVAKTTYDSEDRSFGGSLAVAKKIENTSVLFQGGYKKGHERDSQGTADILGINRTESNPSDYDQYNLLFKVRHDLEGGHRIGLTAERFNLDSTTDLKTVQGLIPNPPAPASNFTPGNYWGYDDTRRERISLDYSYESPSTDGLIDSANLALYWQRLQKDAGSYGTRGIPPAALSAYSRDNEVEESSFGIVGDMLSEFSAGDLNHAIRFGGYFQYSETQQFLRVVPATTVVSQSDMPDVDAKRLGLYLDDRIAFADSGFALTPGVRLDWYDYTPKNSDAFRNNTGFSVFGLPDGQDGIRLSPKLLATYQLTPEVELFGQWSMAFRPPTVNELYIDFRNGSSYANIGNPNLKPETAQGFEIGANYTSNDLNGKLSLFHNRYSNFIDVFRTTGNIAAGEPAMLFTWRNRDKVEISGVEVSARKDFANGIFLHGSLAYAYGKDSDTGEFIRTVAPLKSVLGVGYEQEQWGLDFSTILSSGMRKDGTATTITGTSYETFDAPGYGIFNLTGWWEPEQTKGLRIQAGIYNIFDKTYWNAVGVRDVSTSSTSTTNQPVAFYSEPGRTFKISLTQKF</sequence>
<dbReference type="InterPro" id="IPR010949">
    <property type="entry name" value="TonB_Hb/transfer/lactofer_rcpt"/>
</dbReference>
<evidence type="ECO:0000256" key="7">
    <source>
        <dbReference type="ARBA" id="ARBA00023077"/>
    </source>
</evidence>
<keyword evidence="9 17" id="KW-0675">Receptor</keyword>
<dbReference type="GO" id="GO:0044718">
    <property type="term" value="P:siderophore transmembrane transport"/>
    <property type="evidence" value="ECO:0007669"/>
    <property type="project" value="TreeGrafter"/>
</dbReference>
<dbReference type="InterPro" id="IPR011276">
    <property type="entry name" value="TonB_haem/Hb_rcpt"/>
</dbReference>
<dbReference type="InterPro" id="IPR000531">
    <property type="entry name" value="Beta-barrel_TonB"/>
</dbReference>
<keyword evidence="8 11" id="KW-0472">Membrane</keyword>
<evidence type="ECO:0000256" key="6">
    <source>
        <dbReference type="ARBA" id="ARBA00022729"/>
    </source>
</evidence>
<evidence type="ECO:0000256" key="8">
    <source>
        <dbReference type="ARBA" id="ARBA00023136"/>
    </source>
</evidence>
<dbReference type="PANTHER" id="PTHR30069">
    <property type="entry name" value="TONB-DEPENDENT OUTER MEMBRANE RECEPTOR"/>
    <property type="match status" value="1"/>
</dbReference>
<evidence type="ECO:0000256" key="12">
    <source>
        <dbReference type="PROSITE-ProRule" id="PRU10144"/>
    </source>
</evidence>
<keyword evidence="5 11" id="KW-0812">Transmembrane</keyword>
<evidence type="ECO:0000256" key="14">
    <source>
        <dbReference type="SAM" id="SignalP"/>
    </source>
</evidence>
<evidence type="ECO:0000256" key="1">
    <source>
        <dbReference type="ARBA" id="ARBA00004571"/>
    </source>
</evidence>
<reference evidence="17 18" key="1">
    <citation type="submission" date="2019-04" db="EMBL/GenBank/DDBJ databases">
        <title>Complete genome sequence of Agrobacterium tumefaciens CFBP5877.</title>
        <authorList>
            <person name="Huang Y.-Y."/>
            <person name="Chiang H.-Y."/>
            <person name="Chou L."/>
            <person name="Lai E.-M."/>
            <person name="Kuo C.-H."/>
        </authorList>
    </citation>
    <scope>NUCLEOTIDE SEQUENCE [LARGE SCALE GENOMIC DNA]</scope>
    <source>
        <strain evidence="17 18">CFBP5877</strain>
    </source>
</reference>
<comment type="subcellular location">
    <subcellularLocation>
        <location evidence="1 11">Cell outer membrane</location>
        <topology evidence="1 11">Multi-pass membrane protein</topology>
    </subcellularLocation>
</comment>
<dbReference type="AlphaFoldDB" id="A0AAE6BDG1"/>
<keyword evidence="6 14" id="KW-0732">Signal</keyword>
<dbReference type="Pfam" id="PF00593">
    <property type="entry name" value="TonB_dep_Rec_b-barrel"/>
    <property type="match status" value="1"/>
</dbReference>
<evidence type="ECO:0000256" key="11">
    <source>
        <dbReference type="PROSITE-ProRule" id="PRU01360"/>
    </source>
</evidence>
<dbReference type="GO" id="GO:0015344">
    <property type="term" value="F:siderophore uptake transmembrane transporter activity"/>
    <property type="evidence" value="ECO:0007669"/>
    <property type="project" value="TreeGrafter"/>
</dbReference>
<dbReference type="GO" id="GO:0015232">
    <property type="term" value="F:heme transmembrane transporter activity"/>
    <property type="evidence" value="ECO:0007669"/>
    <property type="project" value="InterPro"/>
</dbReference>
<dbReference type="InterPro" id="IPR010917">
    <property type="entry name" value="TonB_rcpt_CS"/>
</dbReference>
<dbReference type="CDD" id="cd01347">
    <property type="entry name" value="ligand_gated_channel"/>
    <property type="match status" value="1"/>
</dbReference>
<dbReference type="NCBIfam" id="TIGR01785">
    <property type="entry name" value="TonB-hemin"/>
    <property type="match status" value="1"/>
</dbReference>
<evidence type="ECO:0000256" key="5">
    <source>
        <dbReference type="ARBA" id="ARBA00022692"/>
    </source>
</evidence>
<dbReference type="GO" id="GO:0009279">
    <property type="term" value="C:cell outer membrane"/>
    <property type="evidence" value="ECO:0007669"/>
    <property type="project" value="UniProtKB-SubCell"/>
</dbReference>
<feature type="chain" id="PRO_5041912844" evidence="14">
    <location>
        <begin position="28"/>
        <end position="759"/>
    </location>
</feature>
<keyword evidence="7 13" id="KW-0798">TonB box</keyword>
<dbReference type="InterPro" id="IPR012910">
    <property type="entry name" value="Plug_dom"/>
</dbReference>
<dbReference type="RefSeq" id="WP_080824545.1">
    <property type="nucleotide sequence ID" value="NZ_CP039888.1"/>
</dbReference>
<dbReference type="NCBIfam" id="TIGR01786">
    <property type="entry name" value="TonB-hemlactrns"/>
    <property type="match status" value="1"/>
</dbReference>
<dbReference type="Proteomes" id="UP000298579">
    <property type="component" value="Chromosome circular"/>
</dbReference>
<dbReference type="Gene3D" id="2.40.170.20">
    <property type="entry name" value="TonB-dependent receptor, beta-barrel domain"/>
    <property type="match status" value="1"/>
</dbReference>
<evidence type="ECO:0000259" key="15">
    <source>
        <dbReference type="Pfam" id="PF00593"/>
    </source>
</evidence>
<accession>A0AAE6BDG1</accession>
<dbReference type="InterPro" id="IPR036942">
    <property type="entry name" value="Beta-barrel_TonB_sf"/>
</dbReference>
<proteinExistence type="inferred from homology"/>
<dbReference type="PROSITE" id="PS01156">
    <property type="entry name" value="TONB_DEPENDENT_REC_2"/>
    <property type="match status" value="1"/>
</dbReference>
<dbReference type="PANTHER" id="PTHR30069:SF29">
    <property type="entry name" value="HEMOGLOBIN AND HEMOGLOBIN-HAPTOGLOBIN-BINDING PROTEIN 1-RELATED"/>
    <property type="match status" value="1"/>
</dbReference>
<evidence type="ECO:0000256" key="13">
    <source>
        <dbReference type="RuleBase" id="RU003357"/>
    </source>
</evidence>
<dbReference type="PROSITE" id="PS52016">
    <property type="entry name" value="TONB_DEPENDENT_REC_3"/>
    <property type="match status" value="1"/>
</dbReference>
<evidence type="ECO:0000313" key="17">
    <source>
        <dbReference type="EMBL" id="QCL79392.1"/>
    </source>
</evidence>
<evidence type="ECO:0000256" key="10">
    <source>
        <dbReference type="ARBA" id="ARBA00023237"/>
    </source>
</evidence>
<evidence type="ECO:0000259" key="16">
    <source>
        <dbReference type="Pfam" id="PF07715"/>
    </source>
</evidence>
<feature type="signal peptide" evidence="14">
    <location>
        <begin position="1"/>
        <end position="27"/>
    </location>
</feature>
<evidence type="ECO:0000256" key="9">
    <source>
        <dbReference type="ARBA" id="ARBA00023170"/>
    </source>
</evidence>
<organism evidence="17 18">
    <name type="scientific">Agrobacterium tumefaciens</name>
    <dbReference type="NCBI Taxonomy" id="358"/>
    <lineage>
        <taxon>Bacteria</taxon>
        <taxon>Pseudomonadati</taxon>
        <taxon>Pseudomonadota</taxon>
        <taxon>Alphaproteobacteria</taxon>
        <taxon>Hyphomicrobiales</taxon>
        <taxon>Rhizobiaceae</taxon>
        <taxon>Rhizobium/Agrobacterium group</taxon>
        <taxon>Agrobacterium</taxon>
        <taxon>Agrobacterium tumefaciens complex</taxon>
    </lineage>
</organism>